<protein>
    <submittedName>
        <fullName evidence="1">Uncharacterized protein</fullName>
    </submittedName>
</protein>
<dbReference type="EMBL" id="CP061800">
    <property type="protein sequence ID" value="QTA88479.1"/>
    <property type="molecule type" value="Genomic_DNA"/>
</dbReference>
<dbReference type="KEGG" id="dmm:dnm_045250"/>
<dbReference type="AlphaFoldDB" id="A0A975BNX5"/>
<proteinExistence type="predicted"/>
<evidence type="ECO:0000313" key="1">
    <source>
        <dbReference type="EMBL" id="QTA88479.1"/>
    </source>
</evidence>
<accession>A0A975BNX5</accession>
<organism evidence="1 2">
    <name type="scientific">Desulfonema magnum</name>
    <dbReference type="NCBI Taxonomy" id="45655"/>
    <lineage>
        <taxon>Bacteria</taxon>
        <taxon>Pseudomonadati</taxon>
        <taxon>Thermodesulfobacteriota</taxon>
        <taxon>Desulfobacteria</taxon>
        <taxon>Desulfobacterales</taxon>
        <taxon>Desulfococcaceae</taxon>
        <taxon>Desulfonema</taxon>
    </lineage>
</organism>
<keyword evidence="2" id="KW-1185">Reference proteome</keyword>
<dbReference type="Proteomes" id="UP000663722">
    <property type="component" value="Chromosome"/>
</dbReference>
<reference evidence="1" key="1">
    <citation type="journal article" date="2021" name="Microb. Physiol.">
        <title>Proteogenomic Insights into the Physiology of Marine, Sulfate-Reducing, Filamentous Desulfonema limicola and Desulfonema magnum.</title>
        <authorList>
            <person name="Schnaars V."/>
            <person name="Wohlbrand L."/>
            <person name="Scheve S."/>
            <person name="Hinrichs C."/>
            <person name="Reinhardt R."/>
            <person name="Rabus R."/>
        </authorList>
    </citation>
    <scope>NUCLEOTIDE SEQUENCE</scope>
    <source>
        <strain evidence="1">4be13</strain>
    </source>
</reference>
<name>A0A975BNX5_9BACT</name>
<sequence length="48" mass="5390">MKKPGFSPPVIKKFSGKKPGFLKREIPKINAHEKAGFFAPPGHKNVFR</sequence>
<gene>
    <name evidence="1" type="ORF">dnm_045250</name>
</gene>
<evidence type="ECO:0000313" key="2">
    <source>
        <dbReference type="Proteomes" id="UP000663722"/>
    </source>
</evidence>